<evidence type="ECO:0000313" key="4">
    <source>
        <dbReference type="Proteomes" id="UP001347146"/>
    </source>
</evidence>
<keyword evidence="2" id="KW-0472">Membrane</keyword>
<accession>A0ABU7MG97</accession>
<dbReference type="Proteomes" id="UP001347146">
    <property type="component" value="Unassembled WGS sequence"/>
</dbReference>
<feature type="region of interest" description="Disordered" evidence="1">
    <location>
        <begin position="111"/>
        <end position="143"/>
    </location>
</feature>
<evidence type="ECO:0000313" key="3">
    <source>
        <dbReference type="EMBL" id="MEE3851556.1"/>
    </source>
</evidence>
<keyword evidence="4" id="KW-1185">Reference proteome</keyword>
<evidence type="ECO:0000256" key="1">
    <source>
        <dbReference type="SAM" id="MobiDB-lite"/>
    </source>
</evidence>
<dbReference type="RefSeq" id="WP_330433288.1">
    <property type="nucleotide sequence ID" value="NZ_JAZDUF010000004.1"/>
</dbReference>
<reference evidence="3 4" key="1">
    <citation type="submission" date="2024-01" db="EMBL/GenBank/DDBJ databases">
        <title>Draft genome sequence of Gordonia sp. LSe1-13.</title>
        <authorList>
            <person name="Suphannarot A."/>
            <person name="Mingma R."/>
        </authorList>
    </citation>
    <scope>NUCLEOTIDE SEQUENCE [LARGE SCALE GENOMIC DNA]</scope>
    <source>
        <strain evidence="3 4">LSe1-13</strain>
    </source>
</reference>
<protein>
    <submittedName>
        <fullName evidence="3">TadE family type IV pilus minor pilin</fullName>
    </submittedName>
</protein>
<keyword evidence="2" id="KW-0812">Transmembrane</keyword>
<name>A0ABU7MG97_9ACTN</name>
<dbReference type="NCBIfam" id="NF041390">
    <property type="entry name" value="TadE_Rv3655c"/>
    <property type="match status" value="1"/>
</dbReference>
<dbReference type="EMBL" id="JAZDUF010000004">
    <property type="protein sequence ID" value="MEE3851556.1"/>
    <property type="molecule type" value="Genomic_DNA"/>
</dbReference>
<sequence length="143" mass="14644">MRRVIADIKRSCRDDRGMVTVEGAYSIAAIVTTVVIGVGAVAGTTVQVRCTDAAREAARLAAIGDASAVQVATRIAGSDARISLQDNGSQVISEVRDDVPLLPAIELSARAVAAKEPDSEPTGDGVATDDVAGDGEVESEEPP</sequence>
<evidence type="ECO:0000256" key="2">
    <source>
        <dbReference type="SAM" id="Phobius"/>
    </source>
</evidence>
<comment type="caution">
    <text evidence="3">The sequence shown here is derived from an EMBL/GenBank/DDBJ whole genome shotgun (WGS) entry which is preliminary data.</text>
</comment>
<dbReference type="InterPro" id="IPR049790">
    <property type="entry name" value="Rv3655c/TadE"/>
</dbReference>
<gene>
    <name evidence="3" type="ORF">VZC37_14520</name>
</gene>
<keyword evidence="2" id="KW-1133">Transmembrane helix</keyword>
<proteinExistence type="predicted"/>
<feature type="compositionally biased region" description="Acidic residues" evidence="1">
    <location>
        <begin position="131"/>
        <end position="143"/>
    </location>
</feature>
<feature type="transmembrane region" description="Helical" evidence="2">
    <location>
        <begin position="21"/>
        <end position="42"/>
    </location>
</feature>
<organism evidence="3 4">
    <name type="scientific">Gordonia sesuvii</name>
    <dbReference type="NCBI Taxonomy" id="3116777"/>
    <lineage>
        <taxon>Bacteria</taxon>
        <taxon>Bacillati</taxon>
        <taxon>Actinomycetota</taxon>
        <taxon>Actinomycetes</taxon>
        <taxon>Mycobacteriales</taxon>
        <taxon>Gordoniaceae</taxon>
        <taxon>Gordonia</taxon>
    </lineage>
</organism>